<feature type="compositionally biased region" description="Low complexity" evidence="1">
    <location>
        <begin position="1"/>
        <end position="16"/>
    </location>
</feature>
<dbReference type="Pfam" id="PF13516">
    <property type="entry name" value="LRR_6"/>
    <property type="match status" value="1"/>
</dbReference>
<evidence type="ECO:0000313" key="3">
    <source>
        <dbReference type="Proteomes" id="UP000654075"/>
    </source>
</evidence>
<keyword evidence="3" id="KW-1185">Reference proteome</keyword>
<feature type="non-terminal residue" evidence="2">
    <location>
        <position position="346"/>
    </location>
</feature>
<dbReference type="AlphaFoldDB" id="A0A813E5Q1"/>
<reference evidence="2" key="1">
    <citation type="submission" date="2021-02" db="EMBL/GenBank/DDBJ databases">
        <authorList>
            <person name="Dougan E. K."/>
            <person name="Rhodes N."/>
            <person name="Thang M."/>
            <person name="Chan C."/>
        </authorList>
    </citation>
    <scope>NUCLEOTIDE SEQUENCE</scope>
</reference>
<dbReference type="Proteomes" id="UP000654075">
    <property type="component" value="Unassembled WGS sequence"/>
</dbReference>
<feature type="region of interest" description="Disordered" evidence="1">
    <location>
        <begin position="1"/>
        <end position="65"/>
    </location>
</feature>
<feature type="non-terminal residue" evidence="2">
    <location>
        <position position="1"/>
    </location>
</feature>
<dbReference type="InterPro" id="IPR032675">
    <property type="entry name" value="LRR_dom_sf"/>
</dbReference>
<dbReference type="OrthoDB" id="415906at2759"/>
<accession>A0A813E5Q1</accession>
<protein>
    <submittedName>
        <fullName evidence="2">Uncharacterized protein</fullName>
    </submittedName>
</protein>
<sequence>ATAAAAAAAQWAARRAAPGKAVKQEPREPSAPPKQRATPREAAPITPGVPSASSSSLPASRNEAQIRDEHPEWAARCSLEAARPGQPQRLTVSMAEVGFGDSEIVVWCSWMDRRLSAEQPSGTSARTRFKASTIDFSENKLAANGIKALCSLLEKHGVKCEVLRLTGNQFGNEGMRCIARYVSSTSQAPAMELHLSRNRFSMEGVKWLLANLSMHPAYPIWNNDTDRFVPLWLRLENARVKGAPAYSALEAACSSLTCAVCCGEKSGDVRCGPRQCANAGCCDELKHNCVAHLCSLDVPQAAALLPSPAAHARPIFAPAGRGAVKAAPSGVEASAIRREEPRLLYE</sequence>
<evidence type="ECO:0000256" key="1">
    <source>
        <dbReference type="SAM" id="MobiDB-lite"/>
    </source>
</evidence>
<name>A0A813E5Q1_POLGL</name>
<evidence type="ECO:0000313" key="2">
    <source>
        <dbReference type="EMBL" id="CAE8596407.1"/>
    </source>
</evidence>
<dbReference type="EMBL" id="CAJNNV010008566">
    <property type="protein sequence ID" value="CAE8596407.1"/>
    <property type="molecule type" value="Genomic_DNA"/>
</dbReference>
<dbReference type="SUPFAM" id="SSF52047">
    <property type="entry name" value="RNI-like"/>
    <property type="match status" value="1"/>
</dbReference>
<feature type="compositionally biased region" description="Low complexity" evidence="1">
    <location>
        <begin position="50"/>
        <end position="60"/>
    </location>
</feature>
<dbReference type="Gene3D" id="3.80.10.10">
    <property type="entry name" value="Ribonuclease Inhibitor"/>
    <property type="match status" value="1"/>
</dbReference>
<gene>
    <name evidence="2" type="ORF">PGLA1383_LOCUS14871</name>
</gene>
<dbReference type="InterPro" id="IPR001611">
    <property type="entry name" value="Leu-rich_rpt"/>
</dbReference>
<organism evidence="2 3">
    <name type="scientific">Polarella glacialis</name>
    <name type="common">Dinoflagellate</name>
    <dbReference type="NCBI Taxonomy" id="89957"/>
    <lineage>
        <taxon>Eukaryota</taxon>
        <taxon>Sar</taxon>
        <taxon>Alveolata</taxon>
        <taxon>Dinophyceae</taxon>
        <taxon>Suessiales</taxon>
        <taxon>Suessiaceae</taxon>
        <taxon>Polarella</taxon>
    </lineage>
</organism>
<comment type="caution">
    <text evidence="2">The sequence shown here is derived from an EMBL/GenBank/DDBJ whole genome shotgun (WGS) entry which is preliminary data.</text>
</comment>
<proteinExistence type="predicted"/>